<dbReference type="Proteomes" id="UP000433104">
    <property type="component" value="Unassembled WGS sequence"/>
</dbReference>
<dbReference type="CDD" id="cd06170">
    <property type="entry name" value="LuxR_C_like"/>
    <property type="match status" value="1"/>
</dbReference>
<dbReference type="Pfam" id="PF00196">
    <property type="entry name" value="GerE"/>
    <property type="match status" value="1"/>
</dbReference>
<keyword evidence="1" id="KW-0805">Transcription regulation</keyword>
<name>A0A844ZEI8_9SPHN</name>
<keyword evidence="7" id="KW-1185">Reference proteome</keyword>
<gene>
    <name evidence="6" type="ORF">GRI38_07895</name>
</gene>
<proteinExistence type="predicted"/>
<evidence type="ECO:0000259" key="5">
    <source>
        <dbReference type="PROSITE" id="PS50043"/>
    </source>
</evidence>
<evidence type="ECO:0000313" key="7">
    <source>
        <dbReference type="Proteomes" id="UP000433104"/>
    </source>
</evidence>
<evidence type="ECO:0000256" key="3">
    <source>
        <dbReference type="ARBA" id="ARBA00023163"/>
    </source>
</evidence>
<keyword evidence="2" id="KW-0238">DNA-binding</keyword>
<keyword evidence="4" id="KW-0812">Transmembrane</keyword>
<sequence>MSGIAELTDREREVLSLLLAGHTAKSAAAELDLSVHTVNDYLREARKKLGVSSSREAARILGEHEAQVPQNLGPQQMGMAEGQPAPHLARMKSGSRKVWIIGGIIMLTALAILALVTTTQSGSEDAAADDAVTAAPMAKSDTGTSTASPADIASARDWLALVDAGNWEESWQEAGAFFRQSVTAAEWAAQVRPVREPIGAVQSRELANQQIAESLPGAPAGTYLVLQFDTDFANKPDSVETVVMADEGGEWGVVGYFVR</sequence>
<dbReference type="SUPFAM" id="SSF46894">
    <property type="entry name" value="C-terminal effector domain of the bipartite response regulators"/>
    <property type="match status" value="1"/>
</dbReference>
<dbReference type="GO" id="GO:0003677">
    <property type="term" value="F:DNA binding"/>
    <property type="evidence" value="ECO:0007669"/>
    <property type="project" value="UniProtKB-KW"/>
</dbReference>
<dbReference type="GO" id="GO:0006355">
    <property type="term" value="P:regulation of DNA-templated transcription"/>
    <property type="evidence" value="ECO:0007669"/>
    <property type="project" value="InterPro"/>
</dbReference>
<organism evidence="6 7">
    <name type="scientific">Parapontixanthobacter aurantiacus</name>
    <dbReference type="NCBI Taxonomy" id="1463599"/>
    <lineage>
        <taxon>Bacteria</taxon>
        <taxon>Pseudomonadati</taxon>
        <taxon>Pseudomonadota</taxon>
        <taxon>Alphaproteobacteria</taxon>
        <taxon>Sphingomonadales</taxon>
        <taxon>Erythrobacteraceae</taxon>
        <taxon>Parapontixanthobacter</taxon>
    </lineage>
</organism>
<dbReference type="PROSITE" id="PS50043">
    <property type="entry name" value="HTH_LUXR_2"/>
    <property type="match status" value="1"/>
</dbReference>
<dbReference type="RefSeq" id="WP_160682292.1">
    <property type="nucleotide sequence ID" value="NZ_WTYW01000001.1"/>
</dbReference>
<dbReference type="SMART" id="SM00421">
    <property type="entry name" value="HTH_LUXR"/>
    <property type="match status" value="1"/>
</dbReference>
<dbReference type="Gene3D" id="1.10.10.10">
    <property type="entry name" value="Winged helix-like DNA-binding domain superfamily/Winged helix DNA-binding domain"/>
    <property type="match status" value="1"/>
</dbReference>
<dbReference type="InterPro" id="IPR000792">
    <property type="entry name" value="Tscrpt_reg_LuxR_C"/>
</dbReference>
<evidence type="ECO:0000256" key="2">
    <source>
        <dbReference type="ARBA" id="ARBA00023125"/>
    </source>
</evidence>
<accession>A0A844ZEI8</accession>
<dbReference type="OrthoDB" id="7193436at2"/>
<dbReference type="PRINTS" id="PR00038">
    <property type="entry name" value="HTHLUXR"/>
</dbReference>
<reference evidence="6 7" key="1">
    <citation type="submission" date="2019-12" db="EMBL/GenBank/DDBJ databases">
        <title>Genomic-based taxomic classification of the family Erythrobacteraceae.</title>
        <authorList>
            <person name="Xu L."/>
        </authorList>
    </citation>
    <scope>NUCLEOTIDE SEQUENCE [LARGE SCALE GENOMIC DNA]</scope>
    <source>
        <strain evidence="6 7">MCCC 1A09962</strain>
    </source>
</reference>
<dbReference type="EMBL" id="WTYW01000001">
    <property type="protein sequence ID" value="MXO85954.1"/>
    <property type="molecule type" value="Genomic_DNA"/>
</dbReference>
<keyword evidence="3" id="KW-0804">Transcription</keyword>
<evidence type="ECO:0000256" key="4">
    <source>
        <dbReference type="SAM" id="Phobius"/>
    </source>
</evidence>
<dbReference type="InterPro" id="IPR025091">
    <property type="entry name" value="DUF4019"/>
</dbReference>
<protein>
    <submittedName>
        <fullName evidence="6">DUF4019 domain-containing protein</fullName>
    </submittedName>
</protein>
<dbReference type="PANTHER" id="PTHR44688:SF16">
    <property type="entry name" value="DNA-BINDING TRANSCRIPTIONAL ACTIVATOR DEVR_DOSR"/>
    <property type="match status" value="1"/>
</dbReference>
<dbReference type="InterPro" id="IPR036388">
    <property type="entry name" value="WH-like_DNA-bd_sf"/>
</dbReference>
<evidence type="ECO:0000256" key="1">
    <source>
        <dbReference type="ARBA" id="ARBA00023015"/>
    </source>
</evidence>
<feature type="transmembrane region" description="Helical" evidence="4">
    <location>
        <begin position="98"/>
        <end position="116"/>
    </location>
</feature>
<evidence type="ECO:0000313" key="6">
    <source>
        <dbReference type="EMBL" id="MXO85954.1"/>
    </source>
</evidence>
<comment type="caution">
    <text evidence="6">The sequence shown here is derived from an EMBL/GenBank/DDBJ whole genome shotgun (WGS) entry which is preliminary data.</text>
</comment>
<dbReference type="AlphaFoldDB" id="A0A844ZEI8"/>
<dbReference type="Pfam" id="PF13211">
    <property type="entry name" value="DUF4019"/>
    <property type="match status" value="1"/>
</dbReference>
<keyword evidence="4" id="KW-1133">Transmembrane helix</keyword>
<keyword evidence="4" id="KW-0472">Membrane</keyword>
<feature type="domain" description="HTH luxR-type" evidence="5">
    <location>
        <begin position="1"/>
        <end position="65"/>
    </location>
</feature>
<dbReference type="InterPro" id="IPR016032">
    <property type="entry name" value="Sig_transdc_resp-reg_C-effctor"/>
</dbReference>
<dbReference type="PANTHER" id="PTHR44688">
    <property type="entry name" value="DNA-BINDING TRANSCRIPTIONAL ACTIVATOR DEVR_DOSR"/>
    <property type="match status" value="1"/>
</dbReference>